<dbReference type="SMART" id="SM00490">
    <property type="entry name" value="HELICc"/>
    <property type="match status" value="1"/>
</dbReference>
<dbReference type="InterPro" id="IPR001650">
    <property type="entry name" value="Helicase_C-like"/>
</dbReference>
<dbReference type="Gene3D" id="3.30.2060.10">
    <property type="entry name" value="Penicillin-binding protein 1b domain"/>
    <property type="match status" value="1"/>
</dbReference>
<dbReference type="Gene3D" id="2.40.10.170">
    <property type="match status" value="1"/>
</dbReference>
<dbReference type="InterPro" id="IPR003711">
    <property type="entry name" value="CarD-like/TRCF_RID"/>
</dbReference>
<dbReference type="PANTHER" id="PTHR47964">
    <property type="entry name" value="ATP-DEPENDENT DNA HELICASE HOMOLOG RECG, CHLOROPLASTIC"/>
    <property type="match status" value="1"/>
</dbReference>
<dbReference type="SUPFAM" id="SSF141259">
    <property type="entry name" value="CarD-like"/>
    <property type="match status" value="1"/>
</dbReference>
<dbReference type="PROSITE" id="PS51192">
    <property type="entry name" value="HELICASE_ATP_BIND_1"/>
    <property type="match status" value="1"/>
</dbReference>
<evidence type="ECO:0000256" key="6">
    <source>
        <dbReference type="ARBA" id="ARBA00022840"/>
    </source>
</evidence>
<dbReference type="PROSITE" id="PS51194">
    <property type="entry name" value="HELICASE_CTER"/>
    <property type="match status" value="1"/>
</dbReference>
<dbReference type="GO" id="GO:0003684">
    <property type="term" value="F:damaged DNA binding"/>
    <property type="evidence" value="ECO:0007669"/>
    <property type="project" value="InterPro"/>
</dbReference>
<dbReference type="SMART" id="SM00487">
    <property type="entry name" value="DEXDc"/>
    <property type="match status" value="1"/>
</dbReference>
<comment type="caution">
    <text evidence="11">The sequence shown here is derived from an EMBL/GenBank/DDBJ whole genome shotgun (WGS) entry which is preliminary data.</text>
</comment>
<evidence type="ECO:0000259" key="9">
    <source>
        <dbReference type="PROSITE" id="PS51192"/>
    </source>
</evidence>
<keyword evidence="8" id="KW-0234">DNA repair</keyword>
<organism evidence="11">
    <name type="scientific">bioreactor metagenome</name>
    <dbReference type="NCBI Taxonomy" id="1076179"/>
    <lineage>
        <taxon>unclassified sequences</taxon>
        <taxon>metagenomes</taxon>
        <taxon>ecological metagenomes</taxon>
    </lineage>
</organism>
<dbReference type="Pfam" id="PF00271">
    <property type="entry name" value="Helicase_C"/>
    <property type="match status" value="1"/>
</dbReference>
<dbReference type="InterPro" id="IPR014001">
    <property type="entry name" value="Helicase_ATP-bd"/>
</dbReference>
<dbReference type="GO" id="GO:0006281">
    <property type="term" value="P:DNA repair"/>
    <property type="evidence" value="ECO:0007669"/>
    <property type="project" value="UniProtKB-KW"/>
</dbReference>
<dbReference type="GO" id="GO:0016787">
    <property type="term" value="F:hydrolase activity"/>
    <property type="evidence" value="ECO:0007669"/>
    <property type="project" value="UniProtKB-KW"/>
</dbReference>
<dbReference type="NCBIfam" id="TIGR00580">
    <property type="entry name" value="mfd"/>
    <property type="match status" value="1"/>
</dbReference>
<dbReference type="EMBL" id="VSSQ01000481">
    <property type="protein sequence ID" value="MPL95775.1"/>
    <property type="molecule type" value="Genomic_DNA"/>
</dbReference>
<evidence type="ECO:0000256" key="3">
    <source>
        <dbReference type="ARBA" id="ARBA00022763"/>
    </source>
</evidence>
<keyword evidence="2" id="KW-0547">Nucleotide-binding</keyword>
<accession>A0A644VWD6</accession>
<dbReference type="EC" id="3.6.4.-" evidence="11"/>
<dbReference type="InterPro" id="IPR047112">
    <property type="entry name" value="RecG/Mfd"/>
</dbReference>
<dbReference type="PANTHER" id="PTHR47964:SF1">
    <property type="entry name" value="ATP-DEPENDENT DNA HELICASE HOMOLOG RECG, CHLOROPLASTIC"/>
    <property type="match status" value="1"/>
</dbReference>
<proteinExistence type="inferred from homology"/>
<dbReference type="SUPFAM" id="SSF52540">
    <property type="entry name" value="P-loop containing nucleoside triphosphate hydrolases"/>
    <property type="match status" value="3"/>
</dbReference>
<dbReference type="GO" id="GO:0003678">
    <property type="term" value="F:DNA helicase activity"/>
    <property type="evidence" value="ECO:0007669"/>
    <property type="project" value="TreeGrafter"/>
</dbReference>
<dbReference type="InterPro" id="IPR005118">
    <property type="entry name" value="TRCF_C"/>
</dbReference>
<keyword evidence="5" id="KW-0347">Helicase</keyword>
<feature type="domain" description="Helicase ATP-binding" evidence="9">
    <location>
        <begin position="577"/>
        <end position="738"/>
    </location>
</feature>
<evidence type="ECO:0000256" key="7">
    <source>
        <dbReference type="ARBA" id="ARBA00023125"/>
    </source>
</evidence>
<dbReference type="InterPro" id="IPR027417">
    <property type="entry name" value="P-loop_NTPase"/>
</dbReference>
<evidence type="ECO:0000313" key="11">
    <source>
        <dbReference type="EMBL" id="MPL95775.1"/>
    </source>
</evidence>
<dbReference type="SUPFAM" id="SSF143517">
    <property type="entry name" value="TRCF domain-like"/>
    <property type="match status" value="1"/>
</dbReference>
<dbReference type="HAMAP" id="MF_00969">
    <property type="entry name" value="TRCF"/>
    <property type="match status" value="1"/>
</dbReference>
<dbReference type="Pfam" id="PF00270">
    <property type="entry name" value="DEAD"/>
    <property type="match status" value="1"/>
</dbReference>
<evidence type="ECO:0000259" key="10">
    <source>
        <dbReference type="PROSITE" id="PS51194"/>
    </source>
</evidence>
<feature type="domain" description="Helicase C-terminal" evidence="10">
    <location>
        <begin position="759"/>
        <end position="913"/>
    </location>
</feature>
<protein>
    <submittedName>
        <fullName evidence="11">Transcription-repair-coupling factor</fullName>
        <ecNumber evidence="11">3.6.4.-</ecNumber>
    </submittedName>
</protein>
<evidence type="ECO:0000256" key="5">
    <source>
        <dbReference type="ARBA" id="ARBA00022806"/>
    </source>
</evidence>
<dbReference type="InterPro" id="IPR004576">
    <property type="entry name" value="Mfd"/>
</dbReference>
<dbReference type="GO" id="GO:0005524">
    <property type="term" value="F:ATP binding"/>
    <property type="evidence" value="ECO:0007669"/>
    <property type="project" value="UniProtKB-KW"/>
</dbReference>
<keyword evidence="6" id="KW-0067">ATP-binding</keyword>
<dbReference type="SMART" id="SM01058">
    <property type="entry name" value="CarD_TRCF"/>
    <property type="match status" value="1"/>
</dbReference>
<dbReference type="InterPro" id="IPR036101">
    <property type="entry name" value="CarD-like/TRCF_RID_sf"/>
</dbReference>
<dbReference type="AlphaFoldDB" id="A0A644VWD6"/>
<keyword evidence="3" id="KW-0227">DNA damage</keyword>
<evidence type="ECO:0000256" key="2">
    <source>
        <dbReference type="ARBA" id="ARBA00022741"/>
    </source>
</evidence>
<evidence type="ECO:0000256" key="8">
    <source>
        <dbReference type="ARBA" id="ARBA00023204"/>
    </source>
</evidence>
<dbReference type="InterPro" id="IPR037235">
    <property type="entry name" value="TRCF-like_C_D7"/>
</dbReference>
<gene>
    <name evidence="11" type="primary">mfd_15</name>
    <name evidence="11" type="ORF">SDC9_41947</name>
</gene>
<sequence>MKLSETIQPLIAPITETDSFKLLDEKIRSGEKHIIALEGLAGSAASLLTTLLAVSHKRNQVIIAAGRDEAMSVYDDVENLLGAKDLPPSEKPVIFFPTLYRKDHAPGEADSRHLLLRAEALRAINKGRPFCFVTWPAALCTRVPNAGFMQKNSLVLNTGEKVDLDFIEEVLTGYGFTQTDFVCEPGEFALRGGICDVYSFADENPFRITFAGDYTESIRSFDPATQLTIANLSTIQILPDLSQMKNDHDLISVFDLWNDETTVWISDPSAAQRFREECMRLENTTDASPDKLLPAGSWGQNLERFTIIYSCQLPATAANSEKVVFSFSPQPPVNRKFDWLAEDIFSRLSTGWKINILAENAKQIDRLFAILKDIESQKRIGITDRISILKFSLGEGFSDNISKVALYTDHQLFNRYRRSGLHDRFSRPERLSVNDLVNLQPGDYVVHINHGIGRYAGLEKVEVNCQIQEAIRLLYKDSDELLVSIHALHRISKYIGKDGTPPSVDRIGGTSWTTRKNKAKKKVKDIARELISLYAKRRAAKGFAFSPDSYLQHELEASFMYEDTPDQMTATEAIKTDLEAGFPMDRLICGDVGFGKTELAVRAAFKAVADSKQVALLVPTTILAYQHYSTFKERLTELPARVEYMNRFRTNAEQKEVLQKLKEGQVDILIGTHRILSKDVEFKNLGLLIVDEEQKFGVGAKEKLRNLRENIDTLTLTATPIPRTLQFSLMGARDMSVLRTPPPNRYPVQTEVMTFDPEVIRDAVRFEIQRGGQVYFVHNRIQNIQDIANLVRSLVPEARVDIGHGQMPGDEMEKVMLRFVAGEIDVFVSTTIVESGLDVPNANTMILNDAQNFGLSDMHQLRGRVGRSNKKAFCYLFTPPEVILSDESRKRLRAIAEFSDLGSGFQIAMRDLDIRGAGNILGAEQSGFIAEIGFEMYQKILDEAISELKDDEMPDAAGMDQRAPRKYVHDVVIETDASILIPDKYVPSVAERLLLYKELNEIETEEQLGQFVYMLEDRFGAIPREALELISAVRLKWLAKSMAIEKLILKKGLLTLYFISRKESPFFTSPTFQHIIDFTVKNPRRCLMKEQHERLVMKVDNIHSVGAAIEVMGEMSF</sequence>
<dbReference type="Gene3D" id="3.40.50.300">
    <property type="entry name" value="P-loop containing nucleotide triphosphate hydrolases"/>
    <property type="match status" value="2"/>
</dbReference>
<dbReference type="CDD" id="cd17991">
    <property type="entry name" value="DEXHc_TRCF"/>
    <property type="match status" value="1"/>
</dbReference>
<name>A0A644VWD6_9ZZZZ</name>
<dbReference type="InterPro" id="IPR041471">
    <property type="entry name" value="UvrB_inter"/>
</dbReference>
<dbReference type="Pfam" id="PF03461">
    <property type="entry name" value="TRCF"/>
    <property type="match status" value="1"/>
</dbReference>
<keyword evidence="1" id="KW-0963">Cytoplasm</keyword>
<evidence type="ECO:0000256" key="1">
    <source>
        <dbReference type="ARBA" id="ARBA00022490"/>
    </source>
</evidence>
<keyword evidence="4 11" id="KW-0378">Hydrolase</keyword>
<reference evidence="11" key="1">
    <citation type="submission" date="2019-08" db="EMBL/GenBank/DDBJ databases">
        <authorList>
            <person name="Kucharzyk K."/>
            <person name="Murdoch R.W."/>
            <person name="Higgins S."/>
            <person name="Loffler F."/>
        </authorList>
    </citation>
    <scope>NUCLEOTIDE SEQUENCE</scope>
</reference>
<dbReference type="Pfam" id="PF17757">
    <property type="entry name" value="UvrB_inter"/>
    <property type="match status" value="1"/>
</dbReference>
<dbReference type="InterPro" id="IPR011545">
    <property type="entry name" value="DEAD/DEAH_box_helicase_dom"/>
</dbReference>
<keyword evidence="7" id="KW-0238">DNA-binding</keyword>
<evidence type="ECO:0000256" key="4">
    <source>
        <dbReference type="ARBA" id="ARBA00022801"/>
    </source>
</evidence>
<dbReference type="Gene3D" id="3.90.1150.50">
    <property type="entry name" value="Transcription-repair-coupling factor, D7 domain"/>
    <property type="match status" value="1"/>
</dbReference>
<dbReference type="SMART" id="SM00982">
    <property type="entry name" value="TRCF"/>
    <property type="match status" value="1"/>
</dbReference>
<dbReference type="Pfam" id="PF02559">
    <property type="entry name" value="CarD_TRCF_RID"/>
    <property type="match status" value="1"/>
</dbReference>